<protein>
    <submittedName>
        <fullName evidence="3">Uncharacterized protein</fullName>
    </submittedName>
</protein>
<keyword evidence="2" id="KW-1133">Transmembrane helix</keyword>
<keyword evidence="2" id="KW-0472">Membrane</keyword>
<evidence type="ECO:0000256" key="2">
    <source>
        <dbReference type="SAM" id="Phobius"/>
    </source>
</evidence>
<keyword evidence="4" id="KW-1185">Reference proteome</keyword>
<dbReference type="RefSeq" id="XP_028866228.1">
    <property type="nucleotide sequence ID" value="XM_029010395.1"/>
</dbReference>
<proteinExistence type="predicted"/>
<gene>
    <name evidence="3" type="ORF">BOVATA_014780</name>
</gene>
<sequence length="1599" mass="179859">MSFLHGVLESVKDDDNVTTYDKDGDKITSVISFLNTNVGKGREAFEEAVAQVSEWLKKHGEQVDTLTSGVTTELGGQYYEEVKGRQGLKLQDQMDGWRATLGYIAGDLHNITHNNISELDDTLASQIAHKIEPIQKSVEVLLEAANDATFGEQVNMVDETLINQRQKLEKEIGEKTVTLQKTVDVEWRKVLDSVGALRNAHQIHLQSIHVSLKEGKELLTAFDNTYKLPILKHFDNIRLLVENSHTALTANKMALDRLVSGAELYFWYIKTLLGDKSGEGVLGKYWNGLVEQITQLVTQANGEGSSHNGLKQIKSGVTKYVKTFEEFEKTIRDWVEDIVANNSDGATEFVTWYVNGIQDKLKDEHKSSVETVAKVTEEVKQQITVAMNNIATKAKEQIKTDSTVDENLKSLNAFLENFNGGALKTEVEGIVTLIEKQLKSGAILETEPTNNSDIASAVRTVLNTISTATGKLGKEIDAFAKASNIANLTEAIKNVEKIGEEFKVDLTGKGYGRHIQKTLEDTMKKIKELDPILKQGEGILKSKVNELDAVLSSINDMKKNNTGSIDTNKKETDDKMKELLNDLDNKFNFIYELVRNADQELKTCIRSVSDALATAYKEIEKGVSDLGNELTDEVKKAFKKVTEEIQKMFSEQHKAHLTALHKLVTDQNVAITEIINTDRAAGIKGLMKEIYGGALPIPPSSVTPHPNRLDEMANIAKKTVTRSSQYSKNFTDFSDTLQWYLDAMLWYIQDQLKTPVPNKPSEKRGTVESGKVEKLQHRVDALLNLLKQTSHFNHEFQEKLDNLTDTLSDFHPKQFTNKRNPELLDTLKEGMLRLAEQLKKAYVNVYEGSAPITKWTETLPADQPSQSAPAAPKTKLTTDGEHGAKVCLTSFAILYHGLKTLRQKCDTERDWSNLKVHMKSELGHFLQQCGYTVSGKENQNGHLRNHNDVKGNKIYDLLTGRDKVYNEIHKGSIVYLHRYVGNYYATCHLNIPARVRYPCNVNEMLQWCAGLPHNAMFGKVKQHVKTLFTKPEKRKDEDYAKIDGSELTLPANKNVSARIITDALTDVCTLSHSVLTSILGQGHADGIYACDFLTNPDDLFYPSDTDQCLDMLVEICLRLNEQILFLFKQCQNGPGSSGWRDCWYGKGIAGSAWSCNTMQCPKQDCDQKHNQTCDQKANQNADQHYKCGIKSPLQSFLEDGLQGFLPLTLTKPGCKSTCTVSNHRGIPCKTPMGFGDIGATSSHTKTGAHLRDVLREFCGDSESPLTKLCSLLTCLSQRTPQTLDDLFAFYFCYLYGWNDKDTMRKKHQKDAFDESVKRAYFNKQYDDLDVTPMFKTSSHTPKSAGQKSTHLKGDLFSVHRCDYDGNSEIACGRYLQPMGMNIWNTFSNKNADKYLSWIVYLTETFYDLLKKLYDECCNNCDKPGTRCHDKICPKTCPVKYTDSTADIKTLEGKHHTKDCKSIANCPLTRPTLCKYGFVLQSPHNLSGNDDVNMRRTCKDFCQTLERALDKTEAKAHALAKLVHETIPNFLWKIREPFYFLLLSLWSLSLLYLLHIAVVRLDVLRIRSHLRSPSSHRIAAQSLLAAARVRALANVKYFSP</sequence>
<organism evidence="3 4">
    <name type="scientific">Babesia ovata</name>
    <dbReference type="NCBI Taxonomy" id="189622"/>
    <lineage>
        <taxon>Eukaryota</taxon>
        <taxon>Sar</taxon>
        <taxon>Alveolata</taxon>
        <taxon>Apicomplexa</taxon>
        <taxon>Aconoidasida</taxon>
        <taxon>Piroplasmida</taxon>
        <taxon>Babesiidae</taxon>
        <taxon>Babesia</taxon>
    </lineage>
</organism>
<dbReference type="VEuPathDB" id="PiroplasmaDB:BOVATA_014780"/>
<accession>A0A2H6KAH4</accession>
<dbReference type="GeneID" id="39873755"/>
<comment type="caution">
    <text evidence="3">The sequence shown here is derived from an EMBL/GenBank/DDBJ whole genome shotgun (WGS) entry which is preliminary data.</text>
</comment>
<dbReference type="OrthoDB" id="295473at2759"/>
<keyword evidence="2" id="KW-0812">Transmembrane</keyword>
<feature type="transmembrane region" description="Helical" evidence="2">
    <location>
        <begin position="1537"/>
        <end position="1560"/>
    </location>
</feature>
<name>A0A2H6KAH4_9APIC</name>
<reference evidence="3 4" key="1">
    <citation type="journal article" date="2017" name="BMC Genomics">
        <title>Whole-genome assembly of Babesia ovata and comparative genomics between closely related pathogens.</title>
        <authorList>
            <person name="Yamagishi J."/>
            <person name="Asada M."/>
            <person name="Hakimi H."/>
            <person name="Tanaka T.Q."/>
            <person name="Sugimoto C."/>
            <person name="Kawazu S."/>
        </authorList>
    </citation>
    <scope>NUCLEOTIDE SEQUENCE [LARGE SCALE GENOMIC DNA]</scope>
    <source>
        <strain evidence="3 4">Miyake</strain>
    </source>
</reference>
<evidence type="ECO:0000313" key="4">
    <source>
        <dbReference type="Proteomes" id="UP000236319"/>
    </source>
</evidence>
<feature type="compositionally biased region" description="Low complexity" evidence="1">
    <location>
        <begin position="860"/>
        <end position="872"/>
    </location>
</feature>
<dbReference type="EMBL" id="BDSA01000002">
    <property type="protein sequence ID" value="GBE59985.1"/>
    <property type="molecule type" value="Genomic_DNA"/>
</dbReference>
<feature type="region of interest" description="Disordered" evidence="1">
    <location>
        <begin position="859"/>
        <end position="878"/>
    </location>
</feature>
<evidence type="ECO:0000313" key="3">
    <source>
        <dbReference type="EMBL" id="GBE59985.1"/>
    </source>
</evidence>
<evidence type="ECO:0000256" key="1">
    <source>
        <dbReference type="SAM" id="MobiDB-lite"/>
    </source>
</evidence>
<dbReference type="Proteomes" id="UP000236319">
    <property type="component" value="Unassembled WGS sequence"/>
</dbReference>